<dbReference type="EMBL" id="CACTIH010005484">
    <property type="protein sequence ID" value="CAA2994886.1"/>
    <property type="molecule type" value="Genomic_DNA"/>
</dbReference>
<dbReference type="AlphaFoldDB" id="A0A8S0SQH8"/>
<reference evidence="1 2" key="1">
    <citation type="submission" date="2019-12" db="EMBL/GenBank/DDBJ databases">
        <authorList>
            <person name="Alioto T."/>
            <person name="Alioto T."/>
            <person name="Gomez Garrido J."/>
        </authorList>
    </citation>
    <scope>NUCLEOTIDE SEQUENCE [LARGE SCALE GENOMIC DNA]</scope>
</reference>
<dbReference type="Gramene" id="OE9A109770T1">
    <property type="protein sequence ID" value="OE9A109770C1"/>
    <property type="gene ID" value="OE9A109770"/>
</dbReference>
<proteinExistence type="predicted"/>
<evidence type="ECO:0000313" key="2">
    <source>
        <dbReference type="Proteomes" id="UP000594638"/>
    </source>
</evidence>
<evidence type="ECO:0000313" key="1">
    <source>
        <dbReference type="EMBL" id="CAA2994886.1"/>
    </source>
</evidence>
<feature type="non-terminal residue" evidence="1">
    <location>
        <position position="1"/>
    </location>
</feature>
<accession>A0A8S0SQH8</accession>
<feature type="non-terminal residue" evidence="1">
    <location>
        <position position="70"/>
    </location>
</feature>
<gene>
    <name evidence="1" type="ORF">OLEA9_A109770</name>
</gene>
<dbReference type="Proteomes" id="UP000594638">
    <property type="component" value="Unassembled WGS sequence"/>
</dbReference>
<keyword evidence="2" id="KW-1185">Reference proteome</keyword>
<sequence length="70" mass="7872">AGVRLAPVTPVKWARIGDDCEGLKGKRTAGVFFLFQVAWAKHISLHVKIVFILRHSRRANGESEELFVIE</sequence>
<organism evidence="1 2">
    <name type="scientific">Olea europaea subsp. europaea</name>
    <dbReference type="NCBI Taxonomy" id="158383"/>
    <lineage>
        <taxon>Eukaryota</taxon>
        <taxon>Viridiplantae</taxon>
        <taxon>Streptophyta</taxon>
        <taxon>Embryophyta</taxon>
        <taxon>Tracheophyta</taxon>
        <taxon>Spermatophyta</taxon>
        <taxon>Magnoliopsida</taxon>
        <taxon>eudicotyledons</taxon>
        <taxon>Gunneridae</taxon>
        <taxon>Pentapetalae</taxon>
        <taxon>asterids</taxon>
        <taxon>lamiids</taxon>
        <taxon>Lamiales</taxon>
        <taxon>Oleaceae</taxon>
        <taxon>Oleeae</taxon>
        <taxon>Olea</taxon>
    </lineage>
</organism>
<protein>
    <submittedName>
        <fullName evidence="1">Uncharacterized protein</fullName>
    </submittedName>
</protein>
<comment type="caution">
    <text evidence="1">The sequence shown here is derived from an EMBL/GenBank/DDBJ whole genome shotgun (WGS) entry which is preliminary data.</text>
</comment>
<name>A0A8S0SQH8_OLEEU</name>